<sequence length="123" mass="13371">MQGVLPSEGAKIQAQINNLEVDQPQGRHDACPEGGWLPLAFHCYAMKASCPSSSAHTVQDQEGSQSMQGVLPSEWAKIQAQINYLQVNQPQGRHDACPGCGWLPLAFHWYAMKASCPSSSAYN</sequence>
<dbReference type="EMBL" id="AGNL01018462">
    <property type="protein sequence ID" value="EJK63059.1"/>
    <property type="molecule type" value="Genomic_DNA"/>
</dbReference>
<reference evidence="1 2" key="1">
    <citation type="journal article" date="2012" name="Genome Biol.">
        <title>Genome and low-iron response of an oceanic diatom adapted to chronic iron limitation.</title>
        <authorList>
            <person name="Lommer M."/>
            <person name="Specht M."/>
            <person name="Roy A.S."/>
            <person name="Kraemer L."/>
            <person name="Andreson R."/>
            <person name="Gutowska M.A."/>
            <person name="Wolf J."/>
            <person name="Bergner S.V."/>
            <person name="Schilhabel M.B."/>
            <person name="Klostermeier U.C."/>
            <person name="Beiko R.G."/>
            <person name="Rosenstiel P."/>
            <person name="Hippler M."/>
            <person name="Laroche J."/>
        </authorList>
    </citation>
    <scope>NUCLEOTIDE SEQUENCE [LARGE SCALE GENOMIC DNA]</scope>
    <source>
        <strain evidence="1 2">CCMP1005</strain>
    </source>
</reference>
<proteinExistence type="predicted"/>
<dbReference type="AlphaFoldDB" id="K0SDL0"/>
<name>K0SDL0_THAOC</name>
<comment type="caution">
    <text evidence="1">The sequence shown here is derived from an EMBL/GenBank/DDBJ whole genome shotgun (WGS) entry which is preliminary data.</text>
</comment>
<evidence type="ECO:0000313" key="1">
    <source>
        <dbReference type="EMBL" id="EJK63059.1"/>
    </source>
</evidence>
<dbReference type="Proteomes" id="UP000266841">
    <property type="component" value="Unassembled WGS sequence"/>
</dbReference>
<accession>K0SDL0</accession>
<organism evidence="1 2">
    <name type="scientific">Thalassiosira oceanica</name>
    <name type="common">Marine diatom</name>
    <dbReference type="NCBI Taxonomy" id="159749"/>
    <lineage>
        <taxon>Eukaryota</taxon>
        <taxon>Sar</taxon>
        <taxon>Stramenopiles</taxon>
        <taxon>Ochrophyta</taxon>
        <taxon>Bacillariophyta</taxon>
        <taxon>Coscinodiscophyceae</taxon>
        <taxon>Thalassiosirophycidae</taxon>
        <taxon>Thalassiosirales</taxon>
        <taxon>Thalassiosiraceae</taxon>
        <taxon>Thalassiosira</taxon>
    </lineage>
</organism>
<gene>
    <name evidence="1" type="ORF">THAOC_16304</name>
</gene>
<keyword evidence="2" id="KW-1185">Reference proteome</keyword>
<evidence type="ECO:0000313" key="2">
    <source>
        <dbReference type="Proteomes" id="UP000266841"/>
    </source>
</evidence>
<protein>
    <submittedName>
        <fullName evidence="1">Uncharacterized protein</fullName>
    </submittedName>
</protein>